<sequence length="337" mass="37787">MLALQQEKRAAYEYEKLSGDEPTRSVLFRSAATIAIEAGKYEEALEIAGAGLARRGPIVSELVSLVKDAEFRRNLRANNQRLSDETLRLSLDGCAVGFGFVPYQKFQHRIDALSKMIRRTFDRLDGVDFSDSVRSKETVKVFLGAPMAGSFAVDVRVGELQQTNFPWATGRVQTAEVLTEIVKGMRAFEDGNLSGLNNLIEDESYRRNFAELGRQIIPDGSDVTVVTLESSTRSHKRDLVRLKVSRKAMHTHTKTYSQNLSKNAEIVGVLRGARQPDDDSSFVEVLDEEGKFHKIRVAEELMADIVRPLWDKRVIASIFKKGSHWELEHMAPAESAD</sequence>
<dbReference type="Proteomes" id="UP001058381">
    <property type="component" value="Chromosome"/>
</dbReference>
<gene>
    <name evidence="1" type="ORF">M0D43_11230</name>
</gene>
<reference evidence="1" key="1">
    <citation type="submission" date="2022-04" db="EMBL/GenBank/DDBJ databases">
        <title>Xanthomonas prunicola pv. tritici, a pathogen causing a previously unreported foliar disease of wheat.</title>
        <authorList>
            <person name="Clavijo F."/>
            <person name="Curland R.D."/>
            <person name="Dill-Macky R."/>
            <person name="Pereyra S."/>
            <person name="Roman-Reyna V."/>
            <person name="Siri M.I."/>
        </authorList>
    </citation>
    <scope>NUCLEOTIDE SEQUENCE</scope>
    <source>
        <strain evidence="1">CIX249</strain>
    </source>
</reference>
<dbReference type="GeneID" id="75151933"/>
<evidence type="ECO:0000313" key="2">
    <source>
        <dbReference type="Proteomes" id="UP001058381"/>
    </source>
</evidence>
<dbReference type="RefSeq" id="WP_260807197.1">
    <property type="nucleotide sequence ID" value="NZ_CP096140.1"/>
</dbReference>
<accession>A0A9Q9IZ31</accession>
<dbReference type="AlphaFoldDB" id="A0A9Q9IZ31"/>
<name>A0A9Q9IZ31_9XANT</name>
<protein>
    <recommendedName>
        <fullName evidence="3">Tetratricopeptide repeat protein</fullName>
    </recommendedName>
</protein>
<evidence type="ECO:0008006" key="3">
    <source>
        <dbReference type="Google" id="ProtNLM"/>
    </source>
</evidence>
<proteinExistence type="predicted"/>
<evidence type="ECO:0000313" key="1">
    <source>
        <dbReference type="EMBL" id="UXA63610.1"/>
    </source>
</evidence>
<organism evidence="1 2">
    <name type="scientific">Xanthomonas prunicola</name>
    <dbReference type="NCBI Taxonomy" id="2053930"/>
    <lineage>
        <taxon>Bacteria</taxon>
        <taxon>Pseudomonadati</taxon>
        <taxon>Pseudomonadota</taxon>
        <taxon>Gammaproteobacteria</taxon>
        <taxon>Lysobacterales</taxon>
        <taxon>Lysobacteraceae</taxon>
        <taxon>Xanthomonas</taxon>
    </lineage>
</organism>
<dbReference type="EMBL" id="CP096142">
    <property type="protein sequence ID" value="UXA63610.1"/>
    <property type="molecule type" value="Genomic_DNA"/>
</dbReference>